<sequence length="101" mass="11162">VEFTTFNQQSSQFNDELSPLPHRDSPRRALNFAAPTADRSSTTEQGSPRVGAAFTPACSLIDCTFDDNIHFLADALQDNYVIGLDHIQLLNKYGMAAQQCK</sequence>
<evidence type="ECO:0000313" key="2">
    <source>
        <dbReference type="EMBL" id="RCN45445.1"/>
    </source>
</evidence>
<gene>
    <name evidence="2" type="ORF">ANCCAN_08522</name>
</gene>
<evidence type="ECO:0000313" key="3">
    <source>
        <dbReference type="Proteomes" id="UP000252519"/>
    </source>
</evidence>
<reference evidence="2 3" key="1">
    <citation type="submission" date="2014-10" db="EMBL/GenBank/DDBJ databases">
        <title>Draft genome of the hookworm Ancylostoma caninum.</title>
        <authorList>
            <person name="Mitreva M."/>
        </authorList>
    </citation>
    <scope>NUCLEOTIDE SEQUENCE [LARGE SCALE GENOMIC DNA]</scope>
    <source>
        <strain evidence="2 3">Baltimore</strain>
    </source>
</reference>
<name>A0A368GQZ5_ANCCA</name>
<dbReference type="EMBL" id="JOJR01000101">
    <property type="protein sequence ID" value="RCN45445.1"/>
    <property type="molecule type" value="Genomic_DNA"/>
</dbReference>
<protein>
    <submittedName>
        <fullName evidence="2">Uncharacterized protein</fullName>
    </submittedName>
</protein>
<dbReference type="OrthoDB" id="5914193at2759"/>
<feature type="region of interest" description="Disordered" evidence="1">
    <location>
        <begin position="1"/>
        <end position="28"/>
    </location>
</feature>
<feature type="compositionally biased region" description="Polar residues" evidence="1">
    <location>
        <begin position="1"/>
        <end position="15"/>
    </location>
</feature>
<accession>A0A368GQZ5</accession>
<evidence type="ECO:0000256" key="1">
    <source>
        <dbReference type="SAM" id="MobiDB-lite"/>
    </source>
</evidence>
<proteinExistence type="predicted"/>
<dbReference type="AlphaFoldDB" id="A0A368GQZ5"/>
<organism evidence="2 3">
    <name type="scientific">Ancylostoma caninum</name>
    <name type="common">Dog hookworm</name>
    <dbReference type="NCBI Taxonomy" id="29170"/>
    <lineage>
        <taxon>Eukaryota</taxon>
        <taxon>Metazoa</taxon>
        <taxon>Ecdysozoa</taxon>
        <taxon>Nematoda</taxon>
        <taxon>Chromadorea</taxon>
        <taxon>Rhabditida</taxon>
        <taxon>Rhabditina</taxon>
        <taxon>Rhabditomorpha</taxon>
        <taxon>Strongyloidea</taxon>
        <taxon>Ancylostomatidae</taxon>
        <taxon>Ancylostomatinae</taxon>
        <taxon>Ancylostoma</taxon>
    </lineage>
</organism>
<comment type="caution">
    <text evidence="2">The sequence shown here is derived from an EMBL/GenBank/DDBJ whole genome shotgun (WGS) entry which is preliminary data.</text>
</comment>
<dbReference type="Proteomes" id="UP000252519">
    <property type="component" value="Unassembled WGS sequence"/>
</dbReference>
<feature type="non-terminal residue" evidence="2">
    <location>
        <position position="1"/>
    </location>
</feature>
<keyword evidence="3" id="KW-1185">Reference proteome</keyword>